<feature type="region of interest" description="Disordered" evidence="1">
    <location>
        <begin position="597"/>
        <end position="623"/>
    </location>
</feature>
<evidence type="ECO:0000313" key="2">
    <source>
        <dbReference type="EMBL" id="KAK3349115.1"/>
    </source>
</evidence>
<dbReference type="AlphaFoldDB" id="A0AAJ0HEM4"/>
<reference evidence="2" key="2">
    <citation type="submission" date="2023-06" db="EMBL/GenBank/DDBJ databases">
        <authorList>
            <consortium name="Lawrence Berkeley National Laboratory"/>
            <person name="Haridas S."/>
            <person name="Hensen N."/>
            <person name="Bonometti L."/>
            <person name="Westerberg I."/>
            <person name="Brannstrom I.O."/>
            <person name="Guillou S."/>
            <person name="Cros-Aarteil S."/>
            <person name="Calhoun S."/>
            <person name="Kuo A."/>
            <person name="Mondo S."/>
            <person name="Pangilinan J."/>
            <person name="Riley R."/>
            <person name="Labutti K."/>
            <person name="Andreopoulos B."/>
            <person name="Lipzen A."/>
            <person name="Chen C."/>
            <person name="Yanf M."/>
            <person name="Daum C."/>
            <person name="Ng V."/>
            <person name="Clum A."/>
            <person name="Steindorff A."/>
            <person name="Ohm R."/>
            <person name="Martin F."/>
            <person name="Silar P."/>
            <person name="Natvig D."/>
            <person name="Lalanne C."/>
            <person name="Gautier V."/>
            <person name="Ament-Velasquez S.L."/>
            <person name="Kruys A."/>
            <person name="Hutchinson M.I."/>
            <person name="Powell A.J."/>
            <person name="Barry K."/>
            <person name="Miller A.N."/>
            <person name="Grigoriev I.V."/>
            <person name="Debuchy R."/>
            <person name="Gladieux P."/>
            <person name="Thoren M.H."/>
            <person name="Johannesson H."/>
        </authorList>
    </citation>
    <scope>NUCLEOTIDE SEQUENCE</scope>
    <source>
        <strain evidence="2">CBS 955.72</strain>
    </source>
</reference>
<proteinExistence type="predicted"/>
<sequence>MSSPANRADSALPTAVSDRPRSSLSIPSPSLSSNRTSSLEADPNTMNTYTSTTIWPGVRQHSRSASLPDPHLNQSYPLTLLGHRRARSDEFALGDEDDSTNVEEGVNASRHEIAYESEPGDLQFRDFTFTRYINQSQEDAALEYLRREFGVVIIERYEPFVALRCAGRIPQRPRPRFIGGLVAIWLTDDYHPEWYPFPADFGRDVGTHPSIDEDILEKFEANVVPNARDLALLADHLSAECSGVAWLANFIVLEFPKRDDEAWKAHLLKFPRFHATSPFTVLYSNGPLPIRQCMARAKIPRPELPEEEQVVDDTNYVARGGEFGPGSMINSAWNSTIISSATAGILVERKGEQRLTASWHVWEELAQKKGVALGDSSDAAHRVFTVYQGDTLTPVGEVVSRVGNTDIALIQLASGVKFRNQLIRSDLVARCLAHHGNLKYKEAVVIDGYTTGQHELINLGLRCFKSTGRESVSSIIRSSDEPRADLPAAGVWYVTASQGIYATDVVEMPDEKQPHIRARACGAVLIRSRQQNDVTGMLETAEATLLRGEVFGMVHHADIVHRKSNIEGVMMYCDSFSPLIAEGWTVVPLPRETSQLNVLEPDTIGDREESPRKRPRRSTASYD</sequence>
<evidence type="ECO:0000256" key="1">
    <source>
        <dbReference type="SAM" id="MobiDB-lite"/>
    </source>
</evidence>
<reference evidence="2" key="1">
    <citation type="journal article" date="2023" name="Mol. Phylogenet. Evol.">
        <title>Genome-scale phylogeny and comparative genomics of the fungal order Sordariales.</title>
        <authorList>
            <person name="Hensen N."/>
            <person name="Bonometti L."/>
            <person name="Westerberg I."/>
            <person name="Brannstrom I.O."/>
            <person name="Guillou S."/>
            <person name="Cros-Aarteil S."/>
            <person name="Calhoun S."/>
            <person name="Haridas S."/>
            <person name="Kuo A."/>
            <person name="Mondo S."/>
            <person name="Pangilinan J."/>
            <person name="Riley R."/>
            <person name="LaButti K."/>
            <person name="Andreopoulos B."/>
            <person name="Lipzen A."/>
            <person name="Chen C."/>
            <person name="Yan M."/>
            <person name="Daum C."/>
            <person name="Ng V."/>
            <person name="Clum A."/>
            <person name="Steindorff A."/>
            <person name="Ohm R.A."/>
            <person name="Martin F."/>
            <person name="Silar P."/>
            <person name="Natvig D.O."/>
            <person name="Lalanne C."/>
            <person name="Gautier V."/>
            <person name="Ament-Velasquez S.L."/>
            <person name="Kruys A."/>
            <person name="Hutchinson M.I."/>
            <person name="Powell A.J."/>
            <person name="Barry K."/>
            <person name="Miller A.N."/>
            <person name="Grigoriev I.V."/>
            <person name="Debuchy R."/>
            <person name="Gladieux P."/>
            <person name="Hiltunen Thoren M."/>
            <person name="Johannesson H."/>
        </authorList>
    </citation>
    <scope>NUCLEOTIDE SEQUENCE</scope>
    <source>
        <strain evidence="2">CBS 955.72</strain>
    </source>
</reference>
<feature type="region of interest" description="Disordered" evidence="1">
    <location>
        <begin position="1"/>
        <end position="45"/>
    </location>
</feature>
<keyword evidence="3" id="KW-1185">Reference proteome</keyword>
<organism evidence="2 3">
    <name type="scientific">Lasiosphaeria hispida</name>
    <dbReference type="NCBI Taxonomy" id="260671"/>
    <lineage>
        <taxon>Eukaryota</taxon>
        <taxon>Fungi</taxon>
        <taxon>Dikarya</taxon>
        <taxon>Ascomycota</taxon>
        <taxon>Pezizomycotina</taxon>
        <taxon>Sordariomycetes</taxon>
        <taxon>Sordariomycetidae</taxon>
        <taxon>Sordariales</taxon>
        <taxon>Lasiosphaeriaceae</taxon>
        <taxon>Lasiosphaeria</taxon>
    </lineage>
</organism>
<dbReference type="Proteomes" id="UP001275084">
    <property type="component" value="Unassembled WGS sequence"/>
</dbReference>
<name>A0AAJ0HEM4_9PEZI</name>
<dbReference type="EMBL" id="JAUIQD010000005">
    <property type="protein sequence ID" value="KAK3349115.1"/>
    <property type="molecule type" value="Genomic_DNA"/>
</dbReference>
<feature type="compositionally biased region" description="Low complexity" evidence="1">
    <location>
        <begin position="22"/>
        <end position="39"/>
    </location>
</feature>
<accession>A0AAJ0HEM4</accession>
<gene>
    <name evidence="2" type="ORF">B0T25DRAFT_235695</name>
</gene>
<protein>
    <submittedName>
        <fullName evidence="2">Uncharacterized protein</fullName>
    </submittedName>
</protein>
<evidence type="ECO:0000313" key="3">
    <source>
        <dbReference type="Proteomes" id="UP001275084"/>
    </source>
</evidence>
<comment type="caution">
    <text evidence="2">The sequence shown here is derived from an EMBL/GenBank/DDBJ whole genome shotgun (WGS) entry which is preliminary data.</text>
</comment>